<keyword evidence="1" id="KW-0812">Transmembrane</keyword>
<name>A0A1I0LR15_9ACTN</name>
<evidence type="ECO:0008006" key="4">
    <source>
        <dbReference type="Google" id="ProtNLM"/>
    </source>
</evidence>
<accession>A0A1I0LR15</accession>
<keyword evidence="3" id="KW-1185">Reference proteome</keyword>
<evidence type="ECO:0000313" key="2">
    <source>
        <dbReference type="EMBL" id="SEU42897.1"/>
    </source>
</evidence>
<feature type="transmembrane region" description="Helical" evidence="1">
    <location>
        <begin position="88"/>
        <end position="110"/>
    </location>
</feature>
<dbReference type="OrthoDB" id="3387695at2"/>
<proteinExistence type="predicted"/>
<protein>
    <recommendedName>
        <fullName evidence="4">DUF4386 family protein</fullName>
    </recommendedName>
</protein>
<evidence type="ECO:0000313" key="3">
    <source>
        <dbReference type="Proteomes" id="UP000199361"/>
    </source>
</evidence>
<sequence length="231" mass="24316">MDEQTTRPYGPRFAAVAMAGGGVLYSAANAFYWAMFPDEVSETAANVDVAASALGAWRVETILFMLAHLLLLPAMAGLIVAVGRRRRLLATVGAAFVVPGLYFSAVHLWYYNAFFGALAGGGVKTDAVRPVVDALDQDPLVMASFMVWILGWLVGLLILAFGAWRAGLVSLWVPLVLTVGMVLDVVSSGLAPKLAVSALMAAGLIGLAQGLRPARPERVPVAGEADHVPGR</sequence>
<gene>
    <name evidence="2" type="ORF">SAMN05421811_120176</name>
</gene>
<reference evidence="2 3" key="1">
    <citation type="submission" date="2016-10" db="EMBL/GenBank/DDBJ databases">
        <authorList>
            <person name="de Groot N.N."/>
        </authorList>
    </citation>
    <scope>NUCLEOTIDE SEQUENCE [LARGE SCALE GENOMIC DNA]</scope>
    <source>
        <strain evidence="2 3">CGMCC 4.5598</strain>
    </source>
</reference>
<feature type="transmembrane region" description="Helical" evidence="1">
    <location>
        <begin position="168"/>
        <end position="188"/>
    </location>
</feature>
<dbReference type="EMBL" id="FOHX01000020">
    <property type="protein sequence ID" value="SEU42897.1"/>
    <property type="molecule type" value="Genomic_DNA"/>
</dbReference>
<organism evidence="2 3">
    <name type="scientific">Nonomuraea wenchangensis</name>
    <dbReference type="NCBI Taxonomy" id="568860"/>
    <lineage>
        <taxon>Bacteria</taxon>
        <taxon>Bacillati</taxon>
        <taxon>Actinomycetota</taxon>
        <taxon>Actinomycetes</taxon>
        <taxon>Streptosporangiales</taxon>
        <taxon>Streptosporangiaceae</taxon>
        <taxon>Nonomuraea</taxon>
    </lineage>
</organism>
<dbReference type="AlphaFoldDB" id="A0A1I0LR15"/>
<keyword evidence="1" id="KW-0472">Membrane</keyword>
<feature type="transmembrane region" description="Helical" evidence="1">
    <location>
        <begin position="62"/>
        <end position="81"/>
    </location>
</feature>
<feature type="transmembrane region" description="Helical" evidence="1">
    <location>
        <begin position="12"/>
        <end position="34"/>
    </location>
</feature>
<keyword evidence="1" id="KW-1133">Transmembrane helix</keyword>
<dbReference type="RefSeq" id="WP_091092545.1">
    <property type="nucleotide sequence ID" value="NZ_FOHX01000020.1"/>
</dbReference>
<dbReference type="Proteomes" id="UP000199361">
    <property type="component" value="Unassembled WGS sequence"/>
</dbReference>
<dbReference type="STRING" id="568860.SAMN05421811_120176"/>
<feature type="transmembrane region" description="Helical" evidence="1">
    <location>
        <begin position="140"/>
        <end position="161"/>
    </location>
</feature>
<evidence type="ECO:0000256" key="1">
    <source>
        <dbReference type="SAM" id="Phobius"/>
    </source>
</evidence>